<dbReference type="PANTHER" id="PTHR10634:SF67">
    <property type="entry name" value="AN1-TYPE ZINC FINGER PROTEIN 3"/>
    <property type="match status" value="1"/>
</dbReference>
<dbReference type="AlphaFoldDB" id="A0A6C0EK36"/>
<dbReference type="GO" id="GO:0008270">
    <property type="term" value="F:zinc ion binding"/>
    <property type="evidence" value="ECO:0007669"/>
    <property type="project" value="UniProtKB-KW"/>
</dbReference>
<keyword evidence="1" id="KW-0479">Metal-binding</keyword>
<dbReference type="Gene3D" id="4.10.1110.10">
    <property type="entry name" value="AN1-like Zinc finger"/>
    <property type="match status" value="1"/>
</dbReference>
<dbReference type="SUPFAM" id="SSF118310">
    <property type="entry name" value="AN1-like Zinc finger"/>
    <property type="match status" value="1"/>
</dbReference>
<keyword evidence="2" id="KW-0863">Zinc-finger</keyword>
<keyword evidence="3" id="KW-0862">Zinc</keyword>
<dbReference type="PROSITE" id="PS51039">
    <property type="entry name" value="ZF_AN1"/>
    <property type="match status" value="1"/>
</dbReference>
<dbReference type="SMART" id="SM00154">
    <property type="entry name" value="ZnF_AN1"/>
    <property type="match status" value="1"/>
</dbReference>
<protein>
    <recommendedName>
        <fullName evidence="4">AN1-type domain-containing protein</fullName>
    </recommendedName>
</protein>
<proteinExistence type="predicted"/>
<dbReference type="EMBL" id="MN738868">
    <property type="protein sequence ID" value="QHT29082.1"/>
    <property type="molecule type" value="Genomic_DNA"/>
</dbReference>
<evidence type="ECO:0000256" key="3">
    <source>
        <dbReference type="ARBA" id="ARBA00022833"/>
    </source>
</evidence>
<evidence type="ECO:0000259" key="4">
    <source>
        <dbReference type="PROSITE" id="PS51039"/>
    </source>
</evidence>
<dbReference type="InterPro" id="IPR050652">
    <property type="entry name" value="AN1_A20_ZnFinger"/>
</dbReference>
<dbReference type="InterPro" id="IPR000058">
    <property type="entry name" value="Znf_AN1"/>
</dbReference>
<dbReference type="PANTHER" id="PTHR10634">
    <property type="entry name" value="AN1-TYPE ZINC FINGER PROTEIN"/>
    <property type="match status" value="1"/>
</dbReference>
<organism evidence="5">
    <name type="scientific">viral metagenome</name>
    <dbReference type="NCBI Taxonomy" id="1070528"/>
    <lineage>
        <taxon>unclassified sequences</taxon>
        <taxon>metagenomes</taxon>
        <taxon>organismal metagenomes</taxon>
    </lineage>
</organism>
<sequence>MNSKKSRCKCIINTDGDKCNKKLKLTDMDCKCEITFCGSHRLPENHNCAYNYIAEGRKLLKQQNPVIDHIKIIPV</sequence>
<dbReference type="InterPro" id="IPR035896">
    <property type="entry name" value="AN1-like_Znf"/>
</dbReference>
<name>A0A6C0EK36_9ZZZZ</name>
<dbReference type="Pfam" id="PF01428">
    <property type="entry name" value="zf-AN1"/>
    <property type="match status" value="1"/>
</dbReference>
<feature type="domain" description="AN1-type" evidence="4">
    <location>
        <begin position="4"/>
        <end position="56"/>
    </location>
</feature>
<accession>A0A6C0EK36</accession>
<evidence type="ECO:0000313" key="5">
    <source>
        <dbReference type="EMBL" id="QHT29082.1"/>
    </source>
</evidence>
<evidence type="ECO:0000256" key="2">
    <source>
        <dbReference type="ARBA" id="ARBA00022771"/>
    </source>
</evidence>
<reference evidence="5" key="1">
    <citation type="journal article" date="2020" name="Nature">
        <title>Giant virus diversity and host interactions through global metagenomics.</title>
        <authorList>
            <person name="Schulz F."/>
            <person name="Roux S."/>
            <person name="Paez-Espino D."/>
            <person name="Jungbluth S."/>
            <person name="Walsh D.A."/>
            <person name="Denef V.J."/>
            <person name="McMahon K.D."/>
            <person name="Konstantinidis K.T."/>
            <person name="Eloe-Fadrosh E.A."/>
            <person name="Kyrpides N.C."/>
            <person name="Woyke T."/>
        </authorList>
    </citation>
    <scope>NUCLEOTIDE SEQUENCE</scope>
    <source>
        <strain evidence="5">GVMAG-M-3300001351-8</strain>
    </source>
</reference>
<evidence type="ECO:0000256" key="1">
    <source>
        <dbReference type="ARBA" id="ARBA00022723"/>
    </source>
</evidence>